<evidence type="ECO:0000256" key="1">
    <source>
        <dbReference type="ARBA" id="ARBA00009173"/>
    </source>
</evidence>
<dbReference type="EC" id="1.6.5.-" evidence="7"/>
<keyword evidence="5" id="KW-0004">4Fe-4S</keyword>
<keyword evidence="5" id="KW-0408">Iron</keyword>
<keyword evidence="8" id="KW-1185">Reference proteome</keyword>
<dbReference type="GO" id="GO:0051539">
    <property type="term" value="F:4 iron, 4 sulfur cluster binding"/>
    <property type="evidence" value="ECO:0007669"/>
    <property type="project" value="UniProtKB-KW"/>
</dbReference>
<evidence type="ECO:0000259" key="6">
    <source>
        <dbReference type="Pfam" id="PF01058"/>
    </source>
</evidence>
<dbReference type="GO" id="GO:0045271">
    <property type="term" value="C:respiratory chain complex I"/>
    <property type="evidence" value="ECO:0007669"/>
    <property type="project" value="TreeGrafter"/>
</dbReference>
<dbReference type="AlphaFoldDB" id="A0A1H6F7C8"/>
<keyword evidence="4" id="KW-0830">Ubiquinone</keyword>
<dbReference type="RefSeq" id="WP_103919867.1">
    <property type="nucleotide sequence ID" value="NZ_FMSV02000423.1"/>
</dbReference>
<name>A0A1H6F7C8_9GAMM</name>
<evidence type="ECO:0000313" key="8">
    <source>
        <dbReference type="Proteomes" id="UP000236724"/>
    </source>
</evidence>
<evidence type="ECO:0000313" key="7">
    <source>
        <dbReference type="EMBL" id="SEH06037.1"/>
    </source>
</evidence>
<dbReference type="InterPro" id="IPR006138">
    <property type="entry name" value="NADH_UQ_OxRdtase_20Kd_su"/>
</dbReference>
<evidence type="ECO:0000256" key="2">
    <source>
        <dbReference type="ARBA" id="ARBA00022719"/>
    </source>
</evidence>
<dbReference type="GO" id="GO:0048038">
    <property type="term" value="F:quinone binding"/>
    <property type="evidence" value="ECO:0007669"/>
    <property type="project" value="UniProtKB-KW"/>
</dbReference>
<dbReference type="EMBL" id="FMSV02000423">
    <property type="protein sequence ID" value="SEH06037.1"/>
    <property type="molecule type" value="Genomic_DNA"/>
</dbReference>
<dbReference type="Pfam" id="PF01058">
    <property type="entry name" value="Oxidored_q6"/>
    <property type="match status" value="1"/>
</dbReference>
<dbReference type="OrthoDB" id="9786737at2"/>
<dbReference type="SUPFAM" id="SSF56770">
    <property type="entry name" value="HydA/Nqo6-like"/>
    <property type="match status" value="1"/>
</dbReference>
<dbReference type="GO" id="GO:0008137">
    <property type="term" value="F:NADH dehydrogenase (ubiquinone) activity"/>
    <property type="evidence" value="ECO:0007669"/>
    <property type="project" value="InterPro"/>
</dbReference>
<protein>
    <submittedName>
        <fullName evidence="7">NAD(P)H-quinone oxidoreductase subunit K</fullName>
        <ecNumber evidence="7">1.6.5.-</ecNumber>
    </submittedName>
</protein>
<keyword evidence="5" id="KW-0411">Iron-sulfur</keyword>
<dbReference type="NCBIfam" id="TIGR01957">
    <property type="entry name" value="nuoB_fam"/>
    <property type="match status" value="1"/>
</dbReference>
<dbReference type="GO" id="GO:0046872">
    <property type="term" value="F:metal ion binding"/>
    <property type="evidence" value="ECO:0007669"/>
    <property type="project" value="UniProtKB-KW"/>
</dbReference>
<proteinExistence type="inferred from homology"/>
<dbReference type="PANTHER" id="PTHR11995">
    <property type="entry name" value="NADH DEHYDROGENASE"/>
    <property type="match status" value="1"/>
</dbReference>
<evidence type="ECO:0000256" key="4">
    <source>
        <dbReference type="ARBA" id="ARBA00023075"/>
    </source>
</evidence>
<keyword evidence="5" id="KW-0479">Metal-binding</keyword>
<keyword evidence="5" id="KW-0520">NAD</keyword>
<feature type="domain" description="NADH:ubiquinone oxidoreductase-like 20kDa subunit" evidence="6">
    <location>
        <begin position="53"/>
        <end position="164"/>
    </location>
</feature>
<evidence type="ECO:0000256" key="3">
    <source>
        <dbReference type="ARBA" id="ARBA00022967"/>
    </source>
</evidence>
<evidence type="ECO:0000256" key="5">
    <source>
        <dbReference type="RuleBase" id="RU004464"/>
    </source>
</evidence>
<dbReference type="Gene3D" id="3.40.50.12280">
    <property type="match status" value="1"/>
</dbReference>
<comment type="similarity">
    <text evidence="1 5">Belongs to the complex I 20 kDa subunit family.</text>
</comment>
<dbReference type="InterPro" id="IPR006137">
    <property type="entry name" value="NADH_UbQ_OxRdtase-like_20kDa"/>
</dbReference>
<organism evidence="7 8">
    <name type="scientific">Candidatus Venteria ishoeyi</name>
    <dbReference type="NCBI Taxonomy" id="1899563"/>
    <lineage>
        <taxon>Bacteria</taxon>
        <taxon>Pseudomonadati</taxon>
        <taxon>Pseudomonadota</taxon>
        <taxon>Gammaproteobacteria</taxon>
        <taxon>Thiotrichales</taxon>
        <taxon>Thiotrichaceae</taxon>
        <taxon>Venteria</taxon>
    </lineage>
</organism>
<keyword evidence="3" id="KW-1278">Translocase</keyword>
<dbReference type="Proteomes" id="UP000236724">
    <property type="component" value="Unassembled WGS sequence"/>
</dbReference>
<reference evidence="7 8" key="1">
    <citation type="submission" date="2016-10" db="EMBL/GenBank/DDBJ databases">
        <authorList>
            <person name="de Groot N.N."/>
        </authorList>
    </citation>
    <scope>NUCLEOTIDE SEQUENCE [LARGE SCALE GENOMIC DNA]</scope>
    <source>
        <strain evidence="7">MBHS1</strain>
    </source>
</reference>
<dbReference type="PANTHER" id="PTHR11995:SF14">
    <property type="entry name" value="NADH DEHYDROGENASE [UBIQUINONE] IRON-SULFUR PROTEIN 7, MITOCHONDRIAL"/>
    <property type="match status" value="1"/>
</dbReference>
<gene>
    <name evidence="7" type="primary">ndhK</name>
    <name evidence="7" type="ORF">MBHS_01892</name>
</gene>
<sequence>MSQKVIPVTAEHNPDTDVACREIDKQERSLLGKVIDRFADHCRARSLFILHYCTGCGAIELPPTITSRFDSERLGIQPMVTPRQADILLITGYLSTKTLKRVILTYEQMQGPKYVIGMGSCTINGGMYWNSYATVKRLQEYLPVDLYIAGCMPRPEAIQQGFLQLIKQIDRGEGNAWQDYYRRYDQYLGNQQALFGPDWHTPTDVIAEAKHYNMLGEHTEGEHTALLEKFASAYVTNAKTNTALQYQE</sequence>
<accession>A0A1H6F7C8</accession>
<dbReference type="GO" id="GO:0016491">
    <property type="term" value="F:oxidoreductase activity"/>
    <property type="evidence" value="ECO:0007669"/>
    <property type="project" value="UniProtKB-KW"/>
</dbReference>
<dbReference type="GO" id="GO:0015990">
    <property type="term" value="P:electron transport coupled proton transport"/>
    <property type="evidence" value="ECO:0007669"/>
    <property type="project" value="TreeGrafter"/>
</dbReference>
<keyword evidence="7" id="KW-0560">Oxidoreductase</keyword>
<keyword evidence="2" id="KW-0874">Quinone</keyword>
<dbReference type="NCBIfam" id="NF005012">
    <property type="entry name" value="PRK06411.1"/>
    <property type="match status" value="1"/>
</dbReference>
<dbReference type="GO" id="GO:0009060">
    <property type="term" value="P:aerobic respiration"/>
    <property type="evidence" value="ECO:0007669"/>
    <property type="project" value="TreeGrafter"/>
</dbReference>